<dbReference type="EMBL" id="JAAAJB010000446">
    <property type="protein sequence ID" value="KAG0255708.1"/>
    <property type="molecule type" value="Genomic_DNA"/>
</dbReference>
<comment type="similarity">
    <text evidence="2">Belongs to the HFCD (homooligomeric flavin containing Cys decarboxylase) superfamily.</text>
</comment>
<evidence type="ECO:0000313" key="4">
    <source>
        <dbReference type="EMBL" id="KAG0255708.1"/>
    </source>
</evidence>
<evidence type="ECO:0000313" key="5">
    <source>
        <dbReference type="Proteomes" id="UP000807716"/>
    </source>
</evidence>
<dbReference type="GO" id="GO:0071513">
    <property type="term" value="C:phosphopantothenoylcysteine decarboxylase complex"/>
    <property type="evidence" value="ECO:0007669"/>
    <property type="project" value="TreeGrafter"/>
</dbReference>
<accession>A0A9P6PZ17</accession>
<dbReference type="SUPFAM" id="SSF52507">
    <property type="entry name" value="Homo-oligomeric flavin-containing Cys decarboxylases, HFCD"/>
    <property type="match status" value="1"/>
</dbReference>
<evidence type="ECO:0000256" key="2">
    <source>
        <dbReference type="ARBA" id="ARBA00038350"/>
    </source>
</evidence>
<dbReference type="GO" id="GO:0015937">
    <property type="term" value="P:coenzyme A biosynthetic process"/>
    <property type="evidence" value="ECO:0007669"/>
    <property type="project" value="UniProtKB-KW"/>
</dbReference>
<keyword evidence="1" id="KW-0173">Coenzyme A biosynthesis</keyword>
<reference evidence="4" key="1">
    <citation type="journal article" date="2020" name="Fungal Divers.">
        <title>Resolving the Mortierellaceae phylogeny through synthesis of multi-gene phylogenetics and phylogenomics.</title>
        <authorList>
            <person name="Vandepol N."/>
            <person name="Liber J."/>
            <person name="Desiro A."/>
            <person name="Na H."/>
            <person name="Kennedy M."/>
            <person name="Barry K."/>
            <person name="Grigoriev I.V."/>
            <person name="Miller A.N."/>
            <person name="O'Donnell K."/>
            <person name="Stajich J.E."/>
            <person name="Bonito G."/>
        </authorList>
    </citation>
    <scope>NUCLEOTIDE SEQUENCE</scope>
    <source>
        <strain evidence="4">BC1065</strain>
    </source>
</reference>
<dbReference type="InterPro" id="IPR036551">
    <property type="entry name" value="Flavin_trans-like"/>
</dbReference>
<evidence type="ECO:0000256" key="1">
    <source>
        <dbReference type="ARBA" id="ARBA00022993"/>
    </source>
</evidence>
<dbReference type="Gene3D" id="3.40.50.1950">
    <property type="entry name" value="Flavin prenyltransferase-like"/>
    <property type="match status" value="1"/>
</dbReference>
<feature type="domain" description="Flavoprotein" evidence="3">
    <location>
        <begin position="6"/>
        <end position="183"/>
    </location>
</feature>
<dbReference type="PANTHER" id="PTHR14359:SF6">
    <property type="entry name" value="PHOSPHOPANTOTHENOYLCYSTEINE DECARBOXYLASE"/>
    <property type="match status" value="1"/>
</dbReference>
<dbReference type="PANTHER" id="PTHR14359">
    <property type="entry name" value="HOMO-OLIGOMERIC FLAVIN CONTAINING CYS DECARBOXYLASE FAMILY"/>
    <property type="match status" value="1"/>
</dbReference>
<sequence length="310" mass="35070">MSKKTNVLIGATGSVASVKIPLIVKTLKKELGDQIEVRVVTTKPALHFFKVDDVQAQVITDEHEWSAWTKLSDPVMHIELRNWADMFVICPLDANTLAKAAQGLCDNLITCILRAWDERRPVVVCPAMNTNMWNHTFTALHLKTLTEVLHYRVIPPISKLLACGDLGIGAMADYRTIVDEIRHLVQERSSEASREGNSVQMENTLKTCGCSNAEWDLHPNAMRNIENTGTDEQVRELHSKCQHPCTTQCHTAPKQQQQQQQQKRTQSPCRCGITEEWDLHPQAIRRIENEASSEDVAKLHQLEECKQHSL</sequence>
<keyword evidence="5" id="KW-1185">Reference proteome</keyword>
<dbReference type="InterPro" id="IPR003382">
    <property type="entry name" value="Flavoprotein"/>
</dbReference>
<name>A0A9P6PZ17_9FUNG</name>
<comment type="caution">
    <text evidence="4">The sequence shown here is derived from an EMBL/GenBank/DDBJ whole genome shotgun (WGS) entry which is preliminary data.</text>
</comment>
<protein>
    <recommendedName>
        <fullName evidence="3">Flavoprotein domain-containing protein</fullName>
    </recommendedName>
</protein>
<dbReference type="Proteomes" id="UP000807716">
    <property type="component" value="Unassembled WGS sequence"/>
</dbReference>
<dbReference type="GO" id="GO:0004633">
    <property type="term" value="F:phosphopantothenoylcysteine decarboxylase activity"/>
    <property type="evidence" value="ECO:0007669"/>
    <property type="project" value="TreeGrafter"/>
</dbReference>
<dbReference type="AlphaFoldDB" id="A0A9P6PZ17"/>
<proteinExistence type="inferred from homology"/>
<dbReference type="Pfam" id="PF02441">
    <property type="entry name" value="Flavoprotein"/>
    <property type="match status" value="1"/>
</dbReference>
<evidence type="ECO:0000259" key="3">
    <source>
        <dbReference type="Pfam" id="PF02441"/>
    </source>
</evidence>
<organism evidence="4 5">
    <name type="scientific">Actinomortierella ambigua</name>
    <dbReference type="NCBI Taxonomy" id="1343610"/>
    <lineage>
        <taxon>Eukaryota</taxon>
        <taxon>Fungi</taxon>
        <taxon>Fungi incertae sedis</taxon>
        <taxon>Mucoromycota</taxon>
        <taxon>Mortierellomycotina</taxon>
        <taxon>Mortierellomycetes</taxon>
        <taxon>Mortierellales</taxon>
        <taxon>Mortierellaceae</taxon>
        <taxon>Actinomortierella</taxon>
    </lineage>
</organism>
<gene>
    <name evidence="4" type="ORF">DFQ27_006106</name>
</gene>
<dbReference type="OrthoDB" id="1532798at2759"/>
<dbReference type="GO" id="GO:0010181">
    <property type="term" value="F:FMN binding"/>
    <property type="evidence" value="ECO:0007669"/>
    <property type="project" value="TreeGrafter"/>
</dbReference>